<dbReference type="EMBL" id="GBRH01258969">
    <property type="protein sequence ID" value="JAD38926.1"/>
    <property type="molecule type" value="Transcribed_RNA"/>
</dbReference>
<protein>
    <submittedName>
        <fullName evidence="2">Uncharacterized protein</fullName>
    </submittedName>
</protein>
<feature type="region of interest" description="Disordered" evidence="1">
    <location>
        <begin position="1"/>
        <end position="40"/>
    </location>
</feature>
<sequence length="75" mass="8358">MTTHGSYASTTEHSTPRPSKTNSRSRWLTSSLTSSKARNSSPSLIFAAAIIKCECTRQTWRRPPSARTKDITSSW</sequence>
<evidence type="ECO:0000313" key="2">
    <source>
        <dbReference type="EMBL" id="JAD38926.1"/>
    </source>
</evidence>
<feature type="compositionally biased region" description="Polar residues" evidence="1">
    <location>
        <begin position="1"/>
        <end position="22"/>
    </location>
</feature>
<name>A0A0A8ZJE3_ARUDO</name>
<accession>A0A0A8ZJE3</accession>
<feature type="compositionally biased region" description="Low complexity" evidence="1">
    <location>
        <begin position="24"/>
        <end position="35"/>
    </location>
</feature>
<dbReference type="AlphaFoldDB" id="A0A0A8ZJE3"/>
<organism evidence="2">
    <name type="scientific">Arundo donax</name>
    <name type="common">Giant reed</name>
    <name type="synonym">Donax arundinaceus</name>
    <dbReference type="NCBI Taxonomy" id="35708"/>
    <lineage>
        <taxon>Eukaryota</taxon>
        <taxon>Viridiplantae</taxon>
        <taxon>Streptophyta</taxon>
        <taxon>Embryophyta</taxon>
        <taxon>Tracheophyta</taxon>
        <taxon>Spermatophyta</taxon>
        <taxon>Magnoliopsida</taxon>
        <taxon>Liliopsida</taxon>
        <taxon>Poales</taxon>
        <taxon>Poaceae</taxon>
        <taxon>PACMAD clade</taxon>
        <taxon>Arundinoideae</taxon>
        <taxon>Arundineae</taxon>
        <taxon>Arundo</taxon>
    </lineage>
</organism>
<proteinExistence type="predicted"/>
<reference evidence="2" key="1">
    <citation type="submission" date="2014-09" db="EMBL/GenBank/DDBJ databases">
        <authorList>
            <person name="Magalhaes I.L.F."/>
            <person name="Oliveira U."/>
            <person name="Santos F.R."/>
            <person name="Vidigal T.H.D.A."/>
            <person name="Brescovit A.D."/>
            <person name="Santos A.J."/>
        </authorList>
    </citation>
    <scope>NUCLEOTIDE SEQUENCE</scope>
    <source>
        <tissue evidence="2">Shoot tissue taken approximately 20 cm above the soil surface</tissue>
    </source>
</reference>
<evidence type="ECO:0000256" key="1">
    <source>
        <dbReference type="SAM" id="MobiDB-lite"/>
    </source>
</evidence>
<reference evidence="2" key="2">
    <citation type="journal article" date="2015" name="Data Brief">
        <title>Shoot transcriptome of the giant reed, Arundo donax.</title>
        <authorList>
            <person name="Barrero R.A."/>
            <person name="Guerrero F.D."/>
            <person name="Moolhuijzen P."/>
            <person name="Goolsby J.A."/>
            <person name="Tidwell J."/>
            <person name="Bellgard S.E."/>
            <person name="Bellgard M.I."/>
        </authorList>
    </citation>
    <scope>NUCLEOTIDE SEQUENCE</scope>
    <source>
        <tissue evidence="2">Shoot tissue taken approximately 20 cm above the soil surface</tissue>
    </source>
</reference>